<evidence type="ECO:0000313" key="3">
    <source>
        <dbReference type="Proteomes" id="UP000676565"/>
    </source>
</evidence>
<proteinExistence type="predicted"/>
<evidence type="ECO:0000256" key="1">
    <source>
        <dbReference type="SAM" id="MobiDB-lite"/>
    </source>
</evidence>
<gene>
    <name evidence="2" type="ORF">J8F10_24175</name>
</gene>
<keyword evidence="3" id="KW-1185">Reference proteome</keyword>
<dbReference type="EMBL" id="JAGKQQ010000001">
    <property type="protein sequence ID" value="MBP3958358.1"/>
    <property type="molecule type" value="Genomic_DNA"/>
</dbReference>
<accession>A0ABS5BXH1</accession>
<dbReference type="RefSeq" id="WP_210658266.1">
    <property type="nucleotide sequence ID" value="NZ_JAGKQQ010000001.1"/>
</dbReference>
<name>A0ABS5BXH1_9BACT</name>
<feature type="region of interest" description="Disordered" evidence="1">
    <location>
        <begin position="1"/>
        <end position="21"/>
    </location>
</feature>
<protein>
    <submittedName>
        <fullName evidence="2">Uncharacterized protein</fullName>
    </submittedName>
</protein>
<organism evidence="2 3">
    <name type="scientific">Gemmata palustris</name>
    <dbReference type="NCBI Taxonomy" id="2822762"/>
    <lineage>
        <taxon>Bacteria</taxon>
        <taxon>Pseudomonadati</taxon>
        <taxon>Planctomycetota</taxon>
        <taxon>Planctomycetia</taxon>
        <taxon>Gemmatales</taxon>
        <taxon>Gemmataceae</taxon>
        <taxon>Gemmata</taxon>
    </lineage>
</organism>
<evidence type="ECO:0000313" key="2">
    <source>
        <dbReference type="EMBL" id="MBP3958358.1"/>
    </source>
</evidence>
<dbReference type="Proteomes" id="UP000676565">
    <property type="component" value="Unassembled WGS sequence"/>
</dbReference>
<reference evidence="2 3" key="1">
    <citation type="submission" date="2021-04" db="EMBL/GenBank/DDBJ databases">
        <authorList>
            <person name="Ivanova A."/>
        </authorList>
    </citation>
    <scope>NUCLEOTIDE SEQUENCE [LARGE SCALE GENOMIC DNA]</scope>
    <source>
        <strain evidence="2 3">G18</strain>
    </source>
</reference>
<comment type="caution">
    <text evidence="2">The sequence shown here is derived from an EMBL/GenBank/DDBJ whole genome shotgun (WGS) entry which is preliminary data.</text>
</comment>
<sequence length="109" mass="11784">MAKKKAAAKGQQIHETSPSGVEEAHALAAGAAFVWHSGRLIGLGSYAEGGRGVTITWDEGGTTSHVGDISDAEWEVFTLAFTVGGRVAVLSDLPEWDWMYDYRYLEALR</sequence>